<keyword evidence="3" id="KW-1185">Reference proteome</keyword>
<dbReference type="PROSITE" id="PS51257">
    <property type="entry name" value="PROKAR_LIPOPROTEIN"/>
    <property type="match status" value="1"/>
</dbReference>
<evidence type="ECO:0000259" key="1">
    <source>
        <dbReference type="Pfam" id="PF10988"/>
    </source>
</evidence>
<dbReference type="eggNOG" id="ENOG5030YAJ">
    <property type="taxonomic scope" value="Bacteria"/>
</dbReference>
<dbReference type="KEGG" id="fte:Fluta_2755"/>
<dbReference type="Pfam" id="PF10988">
    <property type="entry name" value="DUF2807"/>
    <property type="match status" value="1"/>
</dbReference>
<accession>F2IGV4</accession>
<reference evidence="3" key="2">
    <citation type="submission" date="2011-02" db="EMBL/GenBank/DDBJ databases">
        <title>The complete genome of Fluviicola taffensis DSM 16823.</title>
        <authorList>
            <consortium name="US DOE Joint Genome Institute (JGI-PGF)"/>
            <person name="Lucas S."/>
            <person name="Copeland A."/>
            <person name="Lapidus A."/>
            <person name="Bruce D."/>
            <person name="Goodwin L."/>
            <person name="Pitluck S."/>
            <person name="Kyrpides N."/>
            <person name="Mavromatis K."/>
            <person name="Ivanova N."/>
            <person name="Mikhailova N."/>
            <person name="Pagani I."/>
            <person name="Chertkov O."/>
            <person name="Detter J.C."/>
            <person name="Han C."/>
            <person name="Tapia R."/>
            <person name="Land M."/>
            <person name="Hauser L."/>
            <person name="Markowitz V."/>
            <person name="Cheng J.-F."/>
            <person name="Hugenholtz P."/>
            <person name="Woyke T."/>
            <person name="Wu D."/>
            <person name="Tindall B."/>
            <person name="Pomrenke H.G."/>
            <person name="Brambilla E."/>
            <person name="Klenk H.-P."/>
            <person name="Eisen J.A."/>
        </authorList>
    </citation>
    <scope>NUCLEOTIDE SEQUENCE [LARGE SCALE GENOMIC DNA]</scope>
    <source>
        <strain evidence="3">DSM 16823 / RW262 / RW262</strain>
    </source>
</reference>
<dbReference type="EMBL" id="CP002542">
    <property type="protein sequence ID" value="AEA44735.1"/>
    <property type="molecule type" value="Genomic_DNA"/>
</dbReference>
<dbReference type="STRING" id="755732.Fluta_2755"/>
<sequence length="245" mass="27065" precursor="true">MRSSLLFLSLFSLLVSCKKAENRKCFKFIGNQTTKEIPLGNFDRLDLREHVEFVIIQDSLDKVVLKGGENLLNFIEVEIIDGTLTIDNKNRCGFLRNAKKVVVAEIHCTRLINIRFIGTEPLSNLGTIQTDFFTFYSRDGAGDVNLNLNAVYVYAEANHGWCNFTLSGTTQSASILVKSNSYCDVSDLVVSDSIYVASETVGDIKINANNLMIKGYITQSGNILYKGTPLGVDVLMNGTGEVKAL</sequence>
<evidence type="ECO:0000313" key="2">
    <source>
        <dbReference type="EMBL" id="AEA44735.1"/>
    </source>
</evidence>
<dbReference type="RefSeq" id="WP_013687504.1">
    <property type="nucleotide sequence ID" value="NC_015321.1"/>
</dbReference>
<proteinExistence type="predicted"/>
<evidence type="ECO:0000313" key="3">
    <source>
        <dbReference type="Proteomes" id="UP000007463"/>
    </source>
</evidence>
<organism evidence="2 3">
    <name type="scientific">Fluviicola taffensis (strain DSM 16823 / NCIMB 13979 / RW262)</name>
    <dbReference type="NCBI Taxonomy" id="755732"/>
    <lineage>
        <taxon>Bacteria</taxon>
        <taxon>Pseudomonadati</taxon>
        <taxon>Bacteroidota</taxon>
        <taxon>Flavobacteriia</taxon>
        <taxon>Flavobacteriales</taxon>
        <taxon>Crocinitomicaceae</taxon>
        <taxon>Fluviicola</taxon>
    </lineage>
</organism>
<name>F2IGV4_FLUTR</name>
<dbReference type="HOGENOM" id="CLU_1132298_0_0_10"/>
<dbReference type="Proteomes" id="UP000007463">
    <property type="component" value="Chromosome"/>
</dbReference>
<dbReference type="OrthoDB" id="1466971at2"/>
<protein>
    <recommendedName>
        <fullName evidence="1">Putative auto-transporter adhesin head GIN domain-containing protein</fullName>
    </recommendedName>
</protein>
<dbReference type="Gene3D" id="2.160.20.120">
    <property type="match status" value="1"/>
</dbReference>
<reference evidence="2 3" key="1">
    <citation type="journal article" date="2011" name="Stand. Genomic Sci.">
        <title>Complete genome sequence of the gliding freshwater bacterium Fluviicola taffensis type strain (RW262).</title>
        <authorList>
            <person name="Woyke T."/>
            <person name="Chertkov O."/>
            <person name="Lapidus A."/>
            <person name="Nolan M."/>
            <person name="Lucas S."/>
            <person name="Del Rio T.G."/>
            <person name="Tice H."/>
            <person name="Cheng J.F."/>
            <person name="Tapia R."/>
            <person name="Han C."/>
            <person name="Goodwin L."/>
            <person name="Pitluck S."/>
            <person name="Liolios K."/>
            <person name="Pagani I."/>
            <person name="Ivanova N."/>
            <person name="Huntemann M."/>
            <person name="Mavromatis K."/>
            <person name="Mikhailova N."/>
            <person name="Pati A."/>
            <person name="Chen A."/>
            <person name="Palaniappan K."/>
            <person name="Land M."/>
            <person name="Hauser L."/>
            <person name="Brambilla E.M."/>
            <person name="Rohde M."/>
            <person name="Mwirichia R."/>
            <person name="Sikorski J."/>
            <person name="Tindall B.J."/>
            <person name="Goker M."/>
            <person name="Bristow J."/>
            <person name="Eisen J.A."/>
            <person name="Markowitz V."/>
            <person name="Hugenholtz P."/>
            <person name="Klenk H.P."/>
            <person name="Kyrpides N.C."/>
        </authorList>
    </citation>
    <scope>NUCLEOTIDE SEQUENCE [LARGE SCALE GENOMIC DNA]</scope>
    <source>
        <strain evidence="3">DSM 16823 / RW262 / RW262</strain>
    </source>
</reference>
<gene>
    <name evidence="2" type="ordered locus">Fluta_2755</name>
</gene>
<dbReference type="AlphaFoldDB" id="F2IGV4"/>
<feature type="domain" description="Putative auto-transporter adhesin head GIN" evidence="1">
    <location>
        <begin position="41"/>
        <end position="229"/>
    </location>
</feature>
<dbReference type="InterPro" id="IPR021255">
    <property type="entry name" value="DUF2807"/>
</dbReference>